<dbReference type="RefSeq" id="WP_139602758.1">
    <property type="nucleotide sequence ID" value="NZ_VDCQ01000016.1"/>
</dbReference>
<evidence type="ECO:0000313" key="1">
    <source>
        <dbReference type="EMBL" id="TNJ65697.1"/>
    </source>
</evidence>
<name>A0A5C4TB50_9BACL</name>
<proteinExistence type="predicted"/>
<dbReference type="AlphaFoldDB" id="A0A5C4TB50"/>
<gene>
    <name evidence="1" type="ORF">FE784_13660</name>
</gene>
<reference evidence="1 2" key="1">
    <citation type="submission" date="2019-05" db="EMBL/GenBank/DDBJ databases">
        <title>We sequenced the genome of Paenibacillus hemerocallicola KCTC 33185 for further insight into its adaptation and study the phylogeny of Paenibacillus.</title>
        <authorList>
            <person name="Narsing Rao M.P."/>
        </authorList>
    </citation>
    <scope>NUCLEOTIDE SEQUENCE [LARGE SCALE GENOMIC DNA]</scope>
    <source>
        <strain evidence="1 2">KCTC 33185</strain>
    </source>
</reference>
<keyword evidence="2" id="KW-1185">Reference proteome</keyword>
<dbReference type="OrthoDB" id="2649190at2"/>
<organism evidence="1 2">
    <name type="scientific">Paenibacillus hemerocallicola</name>
    <dbReference type="NCBI Taxonomy" id="1172614"/>
    <lineage>
        <taxon>Bacteria</taxon>
        <taxon>Bacillati</taxon>
        <taxon>Bacillota</taxon>
        <taxon>Bacilli</taxon>
        <taxon>Bacillales</taxon>
        <taxon>Paenibacillaceae</taxon>
        <taxon>Paenibacillus</taxon>
    </lineage>
</organism>
<dbReference type="Proteomes" id="UP000307943">
    <property type="component" value="Unassembled WGS sequence"/>
</dbReference>
<accession>A0A5C4TB50</accession>
<evidence type="ECO:0000313" key="2">
    <source>
        <dbReference type="Proteomes" id="UP000307943"/>
    </source>
</evidence>
<protein>
    <submittedName>
        <fullName evidence="1">Uncharacterized protein</fullName>
    </submittedName>
</protein>
<sequence length="61" mass="7126">MKKFDDYPKAFKKMVRYIRQEATIEQIRGMEIIFSDTVASRKHTLAPDGAARVRKWSGKSH</sequence>
<dbReference type="EMBL" id="VDCQ01000016">
    <property type="protein sequence ID" value="TNJ65697.1"/>
    <property type="molecule type" value="Genomic_DNA"/>
</dbReference>
<comment type="caution">
    <text evidence="1">The sequence shown here is derived from an EMBL/GenBank/DDBJ whole genome shotgun (WGS) entry which is preliminary data.</text>
</comment>